<reference evidence="14" key="1">
    <citation type="journal article" date="2018" name="Gigascience">
        <title>Genome assembly of the Pink Ipe (Handroanthus impetiginosus, Bignoniaceae), a highly valued, ecologically keystone Neotropical timber forest tree.</title>
        <authorList>
            <person name="Silva-Junior O.B."/>
            <person name="Grattapaglia D."/>
            <person name="Novaes E."/>
            <person name="Collevatti R.G."/>
        </authorList>
    </citation>
    <scope>NUCLEOTIDE SEQUENCE [LARGE SCALE GENOMIC DNA]</scope>
    <source>
        <strain evidence="14">cv. UFG-1</strain>
    </source>
</reference>
<evidence type="ECO:0000256" key="11">
    <source>
        <dbReference type="SAM" id="MobiDB-lite"/>
    </source>
</evidence>
<dbReference type="InterPro" id="IPR001890">
    <property type="entry name" value="RNA-binding_CRM"/>
</dbReference>
<feature type="domain" description="CRM" evidence="12">
    <location>
        <begin position="234"/>
        <end position="330"/>
    </location>
</feature>
<proteinExistence type="predicted"/>
<keyword evidence="7" id="KW-0809">Transit peptide</keyword>
<dbReference type="AlphaFoldDB" id="A0A2G9I2X9"/>
<evidence type="ECO:0000256" key="5">
    <source>
        <dbReference type="ARBA" id="ARBA00022737"/>
    </source>
</evidence>
<evidence type="ECO:0000256" key="8">
    <source>
        <dbReference type="ARBA" id="ARBA00023187"/>
    </source>
</evidence>
<organism evidence="13 14">
    <name type="scientific">Handroanthus impetiginosus</name>
    <dbReference type="NCBI Taxonomy" id="429701"/>
    <lineage>
        <taxon>Eukaryota</taxon>
        <taxon>Viridiplantae</taxon>
        <taxon>Streptophyta</taxon>
        <taxon>Embryophyta</taxon>
        <taxon>Tracheophyta</taxon>
        <taxon>Spermatophyta</taxon>
        <taxon>Magnoliopsida</taxon>
        <taxon>eudicotyledons</taxon>
        <taxon>Gunneridae</taxon>
        <taxon>Pentapetalae</taxon>
        <taxon>asterids</taxon>
        <taxon>lamiids</taxon>
        <taxon>Lamiales</taxon>
        <taxon>Bignoniaceae</taxon>
        <taxon>Crescentiina</taxon>
        <taxon>Tabebuia alliance</taxon>
        <taxon>Handroanthus</taxon>
    </lineage>
</organism>
<evidence type="ECO:0000256" key="7">
    <source>
        <dbReference type="ARBA" id="ARBA00022946"/>
    </source>
</evidence>
<evidence type="ECO:0000256" key="9">
    <source>
        <dbReference type="ARBA" id="ARBA00023274"/>
    </source>
</evidence>
<comment type="caution">
    <text evidence="13">The sequence shown here is derived from an EMBL/GenBank/DDBJ whole genome shotgun (WGS) entry which is preliminary data.</text>
</comment>
<evidence type="ECO:0000313" key="14">
    <source>
        <dbReference type="Proteomes" id="UP000231279"/>
    </source>
</evidence>
<dbReference type="PROSITE" id="PS51295">
    <property type="entry name" value="CRM"/>
    <property type="match status" value="3"/>
</dbReference>
<dbReference type="GO" id="GO:0003729">
    <property type="term" value="F:mRNA binding"/>
    <property type="evidence" value="ECO:0007669"/>
    <property type="project" value="InterPro"/>
</dbReference>
<dbReference type="PANTHER" id="PTHR31846">
    <property type="entry name" value="CRS1 / YHBY (CRM) DOMAIN-CONTAINING PROTEIN"/>
    <property type="match status" value="1"/>
</dbReference>
<dbReference type="STRING" id="429701.A0A2G9I2X9"/>
<dbReference type="FunFam" id="3.30.110.60:FF:000002">
    <property type="entry name" value="CRS2-associated factor 1, chloroplastic"/>
    <property type="match status" value="1"/>
</dbReference>
<evidence type="ECO:0000313" key="13">
    <source>
        <dbReference type="EMBL" id="PIN24106.1"/>
    </source>
</evidence>
<protein>
    <submittedName>
        <fullName evidence="13">Poly(A)-specific exoribonuclease PARN</fullName>
    </submittedName>
</protein>
<keyword evidence="5" id="KW-0677">Repeat</keyword>
<dbReference type="EMBL" id="NKXS01000463">
    <property type="protein sequence ID" value="PIN24106.1"/>
    <property type="molecule type" value="Genomic_DNA"/>
</dbReference>
<evidence type="ECO:0000256" key="1">
    <source>
        <dbReference type="ARBA" id="ARBA00004229"/>
    </source>
</evidence>
<sequence>MSVVCPFITHFSNVIIPFSYKPTKISTPFISSKYITFSSSPTNGSNSARIEGRSIQCEKEDAYTKSSESVSRSDSAIKAPTAPWMNKPLLVKPNEILELKRSRNKKDFAKNGKHPDMALTGKVGGGRGRPAMKKIFKGIEKLQEFRNVEEIGKSPKNVKFKFAPGDLWGNGGYQNDSVVEENSEEPESLESNEFDIPFAEVENEGKLRKLPWERDERMVIRRVKKERVATAAELSLDGMLLERLRSEAAVIRKWVKVKKAGVTQAVVDQVHFIWRNNELALIKFDIPLCRNMDRAREIVELKTGGVVVWRNRDFLAVYRGCNYQSASKKFWTASKNFWNIHCNSTGDQENSSSTMNYKNTRTVARVSSDGNSLDQMIHGQDGQWEGLHKASLFEREADRLLDGLGPRFVDWWMQKPLPVDADLLPETVPGFKTPFRRCPPFTSSKLTDVELTYLRKLARPLPTHFVLGRNRKLQGLAAAILKLWEKCHIAKIALKYGSPNTDNKQMAFELKSLTGGVLLLRNKFLIILYRGKDFVPSEVAKVVAEREIELTRCQLEEEAERVKASETFSIADEHLLNSGTVGTLSEFHSIHSESTNLKKGKTEVQVRLDAEQARLEKELKDQGRKLFILKKKIDKSAKILEKLNNASRFSEQDLDMEIISEEERECLREMGLRTDSSLVLGRRGVYDGVIEGMHQHWKHREIVKVITMQKTFSQLVRTAKWLETESGGILVSIVKLKEGHAIIVYRGKNYKRPKLAAKNLLNKREALSRSLEIQRLGSLKFFASQREQAIRDLKCKLKTKRKIVVPTT</sequence>
<keyword evidence="8" id="KW-0508">mRNA splicing</keyword>
<dbReference type="Proteomes" id="UP000231279">
    <property type="component" value="Unassembled WGS sequence"/>
</dbReference>
<dbReference type="OrthoDB" id="551352at2759"/>
<dbReference type="GO" id="GO:0006397">
    <property type="term" value="P:mRNA processing"/>
    <property type="evidence" value="ECO:0007669"/>
    <property type="project" value="UniProtKB-KW"/>
</dbReference>
<feature type="region of interest" description="Disordered" evidence="11">
    <location>
        <begin position="107"/>
        <end position="127"/>
    </location>
</feature>
<feature type="domain" description="CRM" evidence="12">
    <location>
        <begin position="444"/>
        <end position="541"/>
    </location>
</feature>
<dbReference type="GO" id="GO:0000373">
    <property type="term" value="P:Group II intron splicing"/>
    <property type="evidence" value="ECO:0007669"/>
    <property type="project" value="UniProtKB-ARBA"/>
</dbReference>
<keyword evidence="3" id="KW-0934">Plastid</keyword>
<comment type="subcellular location">
    <subcellularLocation>
        <location evidence="1">Plastid</location>
        <location evidence="1">Chloroplast</location>
    </subcellularLocation>
</comment>
<name>A0A2G9I2X9_9LAMI</name>
<dbReference type="Gene3D" id="3.30.110.60">
    <property type="entry name" value="YhbY-like"/>
    <property type="match status" value="3"/>
</dbReference>
<dbReference type="InterPro" id="IPR035920">
    <property type="entry name" value="YhbY-like_sf"/>
</dbReference>
<dbReference type="InterPro" id="IPR045278">
    <property type="entry name" value="CRS1/CFM2/CFM3"/>
</dbReference>
<feature type="compositionally biased region" description="Basic and acidic residues" evidence="11">
    <location>
        <begin position="107"/>
        <end position="116"/>
    </location>
</feature>
<keyword evidence="9" id="KW-0687">Ribonucleoprotein</keyword>
<accession>A0A2G9I2X9</accession>
<evidence type="ECO:0000256" key="6">
    <source>
        <dbReference type="ARBA" id="ARBA00022884"/>
    </source>
</evidence>
<dbReference type="GO" id="GO:0009507">
    <property type="term" value="C:chloroplast"/>
    <property type="evidence" value="ECO:0007669"/>
    <property type="project" value="UniProtKB-SubCell"/>
</dbReference>
<gene>
    <name evidence="13" type="ORF">CDL12_03161</name>
</gene>
<dbReference type="GO" id="GO:1990904">
    <property type="term" value="C:ribonucleoprotein complex"/>
    <property type="evidence" value="ECO:0007669"/>
    <property type="project" value="UniProtKB-KW"/>
</dbReference>
<evidence type="ECO:0000256" key="2">
    <source>
        <dbReference type="ARBA" id="ARBA00022528"/>
    </source>
</evidence>
<dbReference type="SUPFAM" id="SSF75471">
    <property type="entry name" value="YhbY-like"/>
    <property type="match status" value="3"/>
</dbReference>
<keyword evidence="2" id="KW-0150">Chloroplast</keyword>
<feature type="domain" description="CRM" evidence="12">
    <location>
        <begin position="657"/>
        <end position="757"/>
    </location>
</feature>
<keyword evidence="4" id="KW-0507">mRNA processing</keyword>
<evidence type="ECO:0000256" key="4">
    <source>
        <dbReference type="ARBA" id="ARBA00022664"/>
    </source>
</evidence>
<keyword evidence="14" id="KW-1185">Reference proteome</keyword>
<keyword evidence="6 10" id="KW-0694">RNA-binding</keyword>
<dbReference type="Pfam" id="PF01985">
    <property type="entry name" value="CRS1_YhbY"/>
    <property type="match status" value="3"/>
</dbReference>
<evidence type="ECO:0000259" key="12">
    <source>
        <dbReference type="PROSITE" id="PS51295"/>
    </source>
</evidence>
<dbReference type="PANTHER" id="PTHR31846:SF10">
    <property type="entry name" value="CHLOROPLASTIC GROUP IIA INTRON SPLICING FACILITATOR CRS1, CHLOROPLASTIC"/>
    <property type="match status" value="1"/>
</dbReference>
<evidence type="ECO:0000256" key="10">
    <source>
        <dbReference type="PROSITE-ProRule" id="PRU00626"/>
    </source>
</evidence>
<dbReference type="SMART" id="SM01103">
    <property type="entry name" value="CRS1_YhbY"/>
    <property type="match status" value="3"/>
</dbReference>
<evidence type="ECO:0000256" key="3">
    <source>
        <dbReference type="ARBA" id="ARBA00022640"/>
    </source>
</evidence>